<dbReference type="SUPFAM" id="SSF48452">
    <property type="entry name" value="TPR-like"/>
    <property type="match status" value="1"/>
</dbReference>
<dbReference type="PANTHER" id="PTHR16305:SF28">
    <property type="entry name" value="GUANYLATE CYCLASE DOMAIN-CONTAINING PROTEIN"/>
    <property type="match status" value="1"/>
</dbReference>
<evidence type="ECO:0000313" key="5">
    <source>
        <dbReference type="Proteomes" id="UP000613974"/>
    </source>
</evidence>
<keyword evidence="2" id="KW-0067">ATP-binding</keyword>
<dbReference type="InterPro" id="IPR011990">
    <property type="entry name" value="TPR-like_helical_dom_sf"/>
</dbReference>
<name>A0ABQ3SJV8_9ACTN</name>
<dbReference type="EMBL" id="BNEC01000003">
    <property type="protein sequence ID" value="GHI68416.1"/>
    <property type="molecule type" value="Genomic_DNA"/>
</dbReference>
<feature type="domain" description="Orc1-like AAA ATPase" evidence="3">
    <location>
        <begin position="10"/>
        <end position="199"/>
    </location>
</feature>
<protein>
    <recommendedName>
        <fullName evidence="3">Orc1-like AAA ATPase domain-containing protein</fullName>
    </recommendedName>
</protein>
<dbReference type="Gene3D" id="1.25.40.10">
    <property type="entry name" value="Tetratricopeptide repeat domain"/>
    <property type="match status" value="1"/>
</dbReference>
<evidence type="ECO:0000313" key="4">
    <source>
        <dbReference type="EMBL" id="GHI68416.1"/>
    </source>
</evidence>
<evidence type="ECO:0000256" key="2">
    <source>
        <dbReference type="ARBA" id="ARBA00022840"/>
    </source>
</evidence>
<evidence type="ECO:0000256" key="1">
    <source>
        <dbReference type="ARBA" id="ARBA00022741"/>
    </source>
</evidence>
<keyword evidence="5" id="KW-1185">Reference proteome</keyword>
<dbReference type="Pfam" id="PF13191">
    <property type="entry name" value="AAA_16"/>
    <property type="match status" value="1"/>
</dbReference>
<gene>
    <name evidence="4" type="ORF">Snoj_23340</name>
</gene>
<dbReference type="Proteomes" id="UP000613974">
    <property type="component" value="Unassembled WGS sequence"/>
</dbReference>
<proteinExistence type="predicted"/>
<organism evidence="4 5">
    <name type="scientific">Streptomyces nojiriensis</name>
    <dbReference type="NCBI Taxonomy" id="66374"/>
    <lineage>
        <taxon>Bacteria</taxon>
        <taxon>Bacillati</taxon>
        <taxon>Actinomycetota</taxon>
        <taxon>Actinomycetes</taxon>
        <taxon>Kitasatosporales</taxon>
        <taxon>Streptomycetaceae</taxon>
        <taxon>Streptomyces</taxon>
    </lineage>
</organism>
<dbReference type="Gene3D" id="3.40.50.300">
    <property type="entry name" value="P-loop containing nucleotide triphosphate hydrolases"/>
    <property type="match status" value="1"/>
</dbReference>
<sequence length="898" mass="97256">MRGGVVAAVFVDRTEHIEASDAFLRAVAGGAGGVLVVRGEQGMGKSALLREVTRNGRAPRGGPECHFVQARCIDRIGTNNAYGPVIDILAALRPPPRRSLLRRLGRSTRQAAPELVSLVPALGPLLKAATQIVQTTIDSPSAQPDSMAPLMQGVARTVAAALEEAATVCGPTVIVLDDIQWLDPSSLLVLEHLVERLHREELAFGLLLGQRTDPGADSGVVCDVLAQWELHGWCSTRTLTGLPQEAVADLVRQHHAGPVAPSLPARLSELTKGHPVFVTQCLGMLSADGDIRGPLPDAVGPLIRRRLDGLDPEILELLVTGATQGETFDSAVVAGASGQAPGVVAGRLHRLSRRQGLIRAVPPHPWAQDPSADHYRFENALLHMAVLDEQSAGQARETHARIAAALSGEGTDRDDLPIPVQLEIARHHHLAQRWDDAARAQFTLARKLAVSGMSFSEAEALSRQAVESIRRLPPTAADRDLRLARAIELLLSLTEARWQCRPGTAQARDLEGQAREAEEAARRSGDAVLTARTVLLHGRVLLHTRGLWPSLDKLREAVELARECADPAVLFAALSSYGGQLTKQDLAAGLQVQLQAERLFEDNPDLREGDDPVRQVRNQSRELQLGVNLFDAGYLDQARNRLTRCVEQLRSDPLNANLPNALNYLAQLYVAMGLEGDAVTALCEARDFDEAQGGPSGWHAYNTALLALLLSRDSRGPEERSRSRVLAEEAWRETEQTWLVDLVPIVRNLYAEVVVALADGDAAELDLAGRLTDETLRETSQTGMVRSEVAALSLRSRIHLRQGDAAAASRLARQAITVLEEVGDLPALRTEEVLHHAAVVLRATDGAAEADELARQAREVVARKADLIHSPTDRHRFLRDVPLNREILDGGRTDPPTG</sequence>
<dbReference type="InterPro" id="IPR041664">
    <property type="entry name" value="AAA_16"/>
</dbReference>
<dbReference type="PANTHER" id="PTHR16305">
    <property type="entry name" value="TESTICULAR SOLUBLE ADENYLYL CYCLASE"/>
    <property type="match status" value="1"/>
</dbReference>
<keyword evidence="1" id="KW-0547">Nucleotide-binding</keyword>
<reference evidence="5" key="1">
    <citation type="submission" date="2023-07" db="EMBL/GenBank/DDBJ databases">
        <title>Whole genome shotgun sequence of Streptomyces nojiriensis NBRC 13794.</title>
        <authorList>
            <person name="Komaki H."/>
            <person name="Tamura T."/>
        </authorList>
    </citation>
    <scope>NUCLEOTIDE SEQUENCE [LARGE SCALE GENOMIC DNA]</scope>
    <source>
        <strain evidence="5">NBRC 13794</strain>
    </source>
</reference>
<dbReference type="InterPro" id="IPR027417">
    <property type="entry name" value="P-loop_NTPase"/>
</dbReference>
<comment type="caution">
    <text evidence="4">The sequence shown here is derived from an EMBL/GenBank/DDBJ whole genome shotgun (WGS) entry which is preliminary data.</text>
</comment>
<evidence type="ECO:0000259" key="3">
    <source>
        <dbReference type="Pfam" id="PF13191"/>
    </source>
</evidence>
<dbReference type="SUPFAM" id="SSF52540">
    <property type="entry name" value="P-loop containing nucleoside triphosphate hydrolases"/>
    <property type="match status" value="1"/>
</dbReference>
<accession>A0ABQ3SJV8</accession>